<dbReference type="SUPFAM" id="SSF56219">
    <property type="entry name" value="DNase I-like"/>
    <property type="match status" value="1"/>
</dbReference>
<keyword evidence="3" id="KW-0695">RNA-directed DNA polymerase</keyword>
<reference evidence="3" key="2">
    <citation type="submission" date="2022-01" db="EMBL/GenBank/DDBJ databases">
        <authorList>
            <person name="Yamashiro T."/>
            <person name="Shiraishi A."/>
            <person name="Satake H."/>
            <person name="Nakayama K."/>
        </authorList>
    </citation>
    <scope>NUCLEOTIDE SEQUENCE</scope>
</reference>
<dbReference type="InterPro" id="IPR012677">
    <property type="entry name" value="Nucleotide-bd_a/b_plait_sf"/>
</dbReference>
<evidence type="ECO:0000259" key="2">
    <source>
        <dbReference type="PROSITE" id="PS50102"/>
    </source>
</evidence>
<comment type="caution">
    <text evidence="3">The sequence shown here is derived from an EMBL/GenBank/DDBJ whole genome shotgun (WGS) entry which is preliminary data.</text>
</comment>
<dbReference type="SUPFAM" id="SSF54928">
    <property type="entry name" value="RNA-binding domain, RBD"/>
    <property type="match status" value="1"/>
</dbReference>
<feature type="domain" description="RRM" evidence="2">
    <location>
        <begin position="21"/>
        <end position="94"/>
    </location>
</feature>
<dbReference type="CDD" id="cd00590">
    <property type="entry name" value="RRM_SF"/>
    <property type="match status" value="1"/>
</dbReference>
<protein>
    <submittedName>
        <fullName evidence="3">RNA-directed DNA polymerase, eukaryota</fullName>
    </submittedName>
</protein>
<dbReference type="SMART" id="SM00360">
    <property type="entry name" value="RRM"/>
    <property type="match status" value="1"/>
</dbReference>
<dbReference type="InterPro" id="IPR005135">
    <property type="entry name" value="Endo/exonuclease/phosphatase"/>
</dbReference>
<dbReference type="Gene3D" id="3.30.70.330">
    <property type="match status" value="1"/>
</dbReference>
<organism evidence="3 4">
    <name type="scientific">Tanacetum coccineum</name>
    <dbReference type="NCBI Taxonomy" id="301880"/>
    <lineage>
        <taxon>Eukaryota</taxon>
        <taxon>Viridiplantae</taxon>
        <taxon>Streptophyta</taxon>
        <taxon>Embryophyta</taxon>
        <taxon>Tracheophyta</taxon>
        <taxon>Spermatophyta</taxon>
        <taxon>Magnoliopsida</taxon>
        <taxon>eudicotyledons</taxon>
        <taxon>Gunneridae</taxon>
        <taxon>Pentapetalae</taxon>
        <taxon>asterids</taxon>
        <taxon>campanulids</taxon>
        <taxon>Asterales</taxon>
        <taxon>Asteraceae</taxon>
        <taxon>Asteroideae</taxon>
        <taxon>Anthemideae</taxon>
        <taxon>Anthemidinae</taxon>
        <taxon>Tanacetum</taxon>
    </lineage>
</organism>
<proteinExistence type="predicted"/>
<keyword evidence="3" id="KW-0548">Nucleotidyltransferase</keyword>
<dbReference type="Pfam" id="PF00078">
    <property type="entry name" value="RVT_1"/>
    <property type="match status" value="1"/>
</dbReference>
<dbReference type="PANTHER" id="PTHR31635">
    <property type="entry name" value="REVERSE TRANSCRIPTASE DOMAIN-CONTAINING PROTEIN-RELATED"/>
    <property type="match status" value="1"/>
</dbReference>
<accession>A0ABQ5JEQ4</accession>
<evidence type="ECO:0000313" key="4">
    <source>
        <dbReference type="Proteomes" id="UP001151760"/>
    </source>
</evidence>
<evidence type="ECO:0000256" key="1">
    <source>
        <dbReference type="PROSITE-ProRule" id="PRU00176"/>
    </source>
</evidence>
<dbReference type="Proteomes" id="UP001151760">
    <property type="component" value="Unassembled WGS sequence"/>
</dbReference>
<reference evidence="3" key="1">
    <citation type="journal article" date="2022" name="Int. J. Mol. Sci.">
        <title>Draft Genome of Tanacetum Coccineum: Genomic Comparison of Closely Related Tanacetum-Family Plants.</title>
        <authorList>
            <person name="Yamashiro T."/>
            <person name="Shiraishi A."/>
            <person name="Nakayama K."/>
            <person name="Satake H."/>
        </authorList>
    </citation>
    <scope>NUCLEOTIDE SEQUENCE</scope>
</reference>
<dbReference type="EMBL" id="BQNB010021786">
    <property type="protein sequence ID" value="GJU10052.1"/>
    <property type="molecule type" value="Genomic_DNA"/>
</dbReference>
<gene>
    <name evidence="3" type="ORF">Tco_1132448</name>
</gene>
<dbReference type="Gene3D" id="3.60.10.10">
    <property type="entry name" value="Endonuclease/exonuclease/phosphatase"/>
    <property type="match status" value="1"/>
</dbReference>
<name>A0ABQ5JEQ4_9ASTR</name>
<keyword evidence="4" id="KW-1185">Reference proteome</keyword>
<keyword evidence="3" id="KW-0808">Transferase</keyword>
<dbReference type="GO" id="GO:0003964">
    <property type="term" value="F:RNA-directed DNA polymerase activity"/>
    <property type="evidence" value="ECO:0007669"/>
    <property type="project" value="UniProtKB-KW"/>
</dbReference>
<dbReference type="Pfam" id="PF14529">
    <property type="entry name" value="Exo_endo_phos_2"/>
    <property type="match status" value="1"/>
</dbReference>
<keyword evidence="1" id="KW-0694">RNA-binding</keyword>
<dbReference type="InterPro" id="IPR000504">
    <property type="entry name" value="RRM_dom"/>
</dbReference>
<dbReference type="InterPro" id="IPR036691">
    <property type="entry name" value="Endo/exonu/phosph_ase_sf"/>
</dbReference>
<dbReference type="PROSITE" id="PS50102">
    <property type="entry name" value="RRM"/>
    <property type="match status" value="1"/>
</dbReference>
<evidence type="ECO:0000313" key="3">
    <source>
        <dbReference type="EMBL" id="GJU10052.1"/>
    </source>
</evidence>
<dbReference type="InterPro" id="IPR035979">
    <property type="entry name" value="RBD_domain_sf"/>
</dbReference>
<dbReference type="PANTHER" id="PTHR31635:SF196">
    <property type="entry name" value="REVERSE TRANSCRIPTASE DOMAIN-CONTAINING PROTEIN-RELATED"/>
    <property type="match status" value="1"/>
</dbReference>
<dbReference type="InterPro" id="IPR000477">
    <property type="entry name" value="RT_dom"/>
</dbReference>
<dbReference type="Pfam" id="PF00076">
    <property type="entry name" value="RRM_1"/>
    <property type="match status" value="1"/>
</dbReference>
<sequence length="719" mass="81730">MGAHNQNSLQSKADQTVRISKSVFVSHFPEGCTAKDLWMVCNDYGTVVDVFIPTKKSNVGKRFAFVRFIKRFLKSEVVYLGGLWVMIELTSSKSKAKFLKHVGVASWFICLSNAQSDFVSVIALRSGWTLKGVPMHECVVSTTFHKIGSKWGEVLDLEECKDDFFARKRICIKTNQEDNILEKFKIIVKGKIFVVRAKELFTWSLTFTDVSETAHCSDDDSDKEVGVKQSVLQQFTYLESAQKIDKHFPSEAHGNGLKHREGGSILEVLEEMIKETKMENISAMDVKFLWGNSNFDYIFSEAIDNSGGILCTWDPNVFQNRAHIISSINFIALCGIWFPFIRRDLMISVYAPQTVSNKRVLWTYLTSLINRWNGESIVMGDFNEVRRMEERWGSTFNVNGARAFNNFISNSGLVDLQLEGYTFTWAHPSATKMSKLDRFLTTDGLLSLFPHVSAACLDRHFLDHRPILLREEDETVWPCNDLKSNEDMTGDIGSKWIKRANLAVKGIMIDGDWVDDPSRVKDEFRNHFAARFQDPGICHGKINFSFPNRLNHEQSTELESSITREEIRNAVWGCGENKSPGPDGFTFEFFFRKFGSKWRSWIRGCLNSGMASILVNGSPTSEFQFHRGLKQGDPLAPYLFILVMESLHLSFTRVIEAGIFTGVRIDPSTMISHLFYADDVVFIGEWSQDNLKGIMHSLRCFSLLSGLSINIKKSHLLCG</sequence>